<comment type="similarity">
    <text evidence="9">Belongs to the ABC transporter superfamily. Lipid exporter (TC 3.A.1.106) family.</text>
</comment>
<keyword evidence="2" id="KW-0813">Transport</keyword>
<accession>A0A7Y6C7M3</accession>
<dbReference type="Gene3D" id="1.20.1560.10">
    <property type="entry name" value="ABC transporter type 1, transmembrane domain"/>
    <property type="match status" value="1"/>
</dbReference>
<keyword evidence="4 10" id="KW-0812">Transmembrane</keyword>
<dbReference type="InterPro" id="IPR011527">
    <property type="entry name" value="ABC1_TM_dom"/>
</dbReference>
<organism evidence="13 14">
    <name type="scientific">Streptomyces odorifer</name>
    <dbReference type="NCBI Taxonomy" id="53450"/>
    <lineage>
        <taxon>Bacteria</taxon>
        <taxon>Bacillati</taxon>
        <taxon>Actinomycetota</taxon>
        <taxon>Actinomycetes</taxon>
        <taxon>Kitasatosporales</taxon>
        <taxon>Streptomycetaceae</taxon>
        <taxon>Streptomyces</taxon>
        <taxon>Streptomyces albidoflavus group</taxon>
    </lineage>
</organism>
<evidence type="ECO:0000313" key="13">
    <source>
        <dbReference type="EMBL" id="NUV28546.1"/>
    </source>
</evidence>
<keyword evidence="5" id="KW-0547">Nucleotide-binding</keyword>
<dbReference type="InterPro" id="IPR027417">
    <property type="entry name" value="P-loop_NTPase"/>
</dbReference>
<dbReference type="SUPFAM" id="SSF52540">
    <property type="entry name" value="P-loop containing nucleoside triphosphate hydrolases"/>
    <property type="match status" value="1"/>
</dbReference>
<comment type="subcellular location">
    <subcellularLocation>
        <location evidence="1">Cell membrane</location>
        <topology evidence="1">Multi-pass membrane protein</topology>
    </subcellularLocation>
</comment>
<dbReference type="SUPFAM" id="SSF90123">
    <property type="entry name" value="ABC transporter transmembrane region"/>
    <property type="match status" value="1"/>
</dbReference>
<evidence type="ECO:0000256" key="10">
    <source>
        <dbReference type="SAM" id="Phobius"/>
    </source>
</evidence>
<evidence type="ECO:0000256" key="2">
    <source>
        <dbReference type="ARBA" id="ARBA00022448"/>
    </source>
</evidence>
<gene>
    <name evidence="13" type="ORF">G6W59_09400</name>
</gene>
<keyword evidence="6 13" id="KW-0067">ATP-binding</keyword>
<dbReference type="GO" id="GO:0005524">
    <property type="term" value="F:ATP binding"/>
    <property type="evidence" value="ECO:0007669"/>
    <property type="project" value="UniProtKB-KW"/>
</dbReference>
<feature type="domain" description="ABC transmembrane type-1" evidence="12">
    <location>
        <begin position="38"/>
        <end position="315"/>
    </location>
</feature>
<dbReference type="Pfam" id="PF00005">
    <property type="entry name" value="ABC_tran"/>
    <property type="match status" value="1"/>
</dbReference>
<dbReference type="Gene3D" id="3.40.50.300">
    <property type="entry name" value="P-loop containing nucleotide triphosphate hydrolases"/>
    <property type="match status" value="1"/>
</dbReference>
<evidence type="ECO:0000256" key="5">
    <source>
        <dbReference type="ARBA" id="ARBA00022741"/>
    </source>
</evidence>
<evidence type="ECO:0000256" key="9">
    <source>
        <dbReference type="ARBA" id="ARBA00061644"/>
    </source>
</evidence>
<dbReference type="PANTHER" id="PTHR43394">
    <property type="entry name" value="ATP-DEPENDENT PERMEASE MDL1, MITOCHONDRIAL"/>
    <property type="match status" value="1"/>
</dbReference>
<dbReference type="GO" id="GO:0016887">
    <property type="term" value="F:ATP hydrolysis activity"/>
    <property type="evidence" value="ECO:0007669"/>
    <property type="project" value="InterPro"/>
</dbReference>
<evidence type="ECO:0000256" key="3">
    <source>
        <dbReference type="ARBA" id="ARBA00022475"/>
    </source>
</evidence>
<dbReference type="InterPro" id="IPR039421">
    <property type="entry name" value="Type_1_exporter"/>
</dbReference>
<dbReference type="InterPro" id="IPR017871">
    <property type="entry name" value="ABC_transporter-like_CS"/>
</dbReference>
<feature type="transmembrane region" description="Helical" evidence="10">
    <location>
        <begin position="142"/>
        <end position="165"/>
    </location>
</feature>
<sequence>MTPPTPQEPPAGPPTHKALRSLLPVLAAHRAMTARTCAAALVDQAALVALVTLAAHTVGTAVIDGRPPSAGTVALLVALAAVRALATWREMDLSHDLAYRVLALLRVRVFDGIARSAPARIAGRRSGDLASTALGDVEALEFFYAHALAQLLATGTVFTASAALLGTREPWLLALVLPAAVLLLALPVLDGRGRAARGARTRAALADLSAETVESVDGLRELLASGALNRRRARLRAYGRRLARAQRAEQSWEAGAAALRDLLVVAAVIGVVAVAGHSAVEGRLHGAWTPAAMALALGALAPVADAAASLGQAGSLRAAAARVRAAADAPAGAPAPSTPRPLPEGPLGLRLHGVRFGYGGTPVLDGVDLTVRPGETVALVGASGAGKSTCAHLLARYWDPQEGTVTLVPEDGRPPVALRDLADAELRSAVAVVGQEAPLFHGTLAENLLLAAPDAPPEALDRAVRACGVDIIAAGLPDGLGTAVGERGATLSGGQRARVALARALVAAPRVLVLDETTAHLDHAGDADLAAALAATAPGRATLVIAHRPATVRRADRVAVLEDGRIVEEGTWEELATAGGALTRLLSREAAATP</sequence>
<dbReference type="AlphaFoldDB" id="A0A7Y6C7M3"/>
<protein>
    <submittedName>
        <fullName evidence="13">ABC transporter ATP-binding protein</fullName>
    </submittedName>
</protein>
<dbReference type="SMART" id="SM00382">
    <property type="entry name" value="AAA"/>
    <property type="match status" value="1"/>
</dbReference>
<feature type="transmembrane region" description="Helical" evidence="10">
    <location>
        <begin position="171"/>
        <end position="189"/>
    </location>
</feature>
<keyword evidence="8 10" id="KW-0472">Membrane</keyword>
<keyword evidence="3" id="KW-1003">Cell membrane</keyword>
<evidence type="ECO:0000256" key="7">
    <source>
        <dbReference type="ARBA" id="ARBA00022989"/>
    </source>
</evidence>
<keyword evidence="14" id="KW-1185">Reference proteome</keyword>
<proteinExistence type="inferred from homology"/>
<evidence type="ECO:0000259" key="11">
    <source>
        <dbReference type="PROSITE" id="PS50893"/>
    </source>
</evidence>
<dbReference type="RefSeq" id="WP_175457456.1">
    <property type="nucleotide sequence ID" value="NZ_JAANNT010000005.1"/>
</dbReference>
<dbReference type="EMBL" id="JAANNT010000005">
    <property type="protein sequence ID" value="NUV28546.1"/>
    <property type="molecule type" value="Genomic_DNA"/>
</dbReference>
<name>A0A7Y6C7M3_9ACTN</name>
<dbReference type="GO" id="GO:0005886">
    <property type="term" value="C:plasma membrane"/>
    <property type="evidence" value="ECO:0007669"/>
    <property type="project" value="UniProtKB-SubCell"/>
</dbReference>
<evidence type="ECO:0000313" key="14">
    <source>
        <dbReference type="Proteomes" id="UP000540128"/>
    </source>
</evidence>
<evidence type="ECO:0000256" key="4">
    <source>
        <dbReference type="ARBA" id="ARBA00022692"/>
    </source>
</evidence>
<dbReference type="InterPro" id="IPR036640">
    <property type="entry name" value="ABC1_TM_sf"/>
</dbReference>
<dbReference type="Pfam" id="PF00664">
    <property type="entry name" value="ABC_membrane"/>
    <property type="match status" value="1"/>
</dbReference>
<dbReference type="PROSITE" id="PS00211">
    <property type="entry name" value="ABC_TRANSPORTER_1"/>
    <property type="match status" value="1"/>
</dbReference>
<feature type="domain" description="ABC transporter" evidence="11">
    <location>
        <begin position="349"/>
        <end position="588"/>
    </location>
</feature>
<evidence type="ECO:0000256" key="6">
    <source>
        <dbReference type="ARBA" id="ARBA00022840"/>
    </source>
</evidence>
<dbReference type="Proteomes" id="UP000540128">
    <property type="component" value="Unassembled WGS sequence"/>
</dbReference>
<dbReference type="InterPro" id="IPR003439">
    <property type="entry name" value="ABC_transporter-like_ATP-bd"/>
</dbReference>
<reference evidence="13 14" key="1">
    <citation type="submission" date="2020-03" db="EMBL/GenBank/DDBJ databases">
        <title>Complete genome sequence of sixteen Streptomyces strains facilitates identification of candidate genes involved in plant growth-promotion in grain legumes and cereals.</title>
        <authorList>
            <person name="Gopalakrishnan S."/>
            <person name="Thakur V."/>
            <person name="Saxena R."/>
            <person name="Vadlamudi S."/>
            <person name="Purohit S."/>
            <person name="Kumar V."/>
            <person name="Rathore A."/>
            <person name="Chitikineni A."/>
            <person name="Varshney R.K."/>
        </authorList>
    </citation>
    <scope>NUCLEOTIDE SEQUENCE [LARGE SCALE GENOMIC DNA]</scope>
    <source>
        <strain evidence="13 14">KAI-180</strain>
    </source>
</reference>
<dbReference type="PANTHER" id="PTHR43394:SF1">
    <property type="entry name" value="ATP-BINDING CASSETTE SUB-FAMILY B MEMBER 10, MITOCHONDRIAL"/>
    <property type="match status" value="1"/>
</dbReference>
<comment type="caution">
    <text evidence="13">The sequence shown here is derived from an EMBL/GenBank/DDBJ whole genome shotgun (WGS) entry which is preliminary data.</text>
</comment>
<evidence type="ECO:0000259" key="12">
    <source>
        <dbReference type="PROSITE" id="PS50929"/>
    </source>
</evidence>
<dbReference type="PROSITE" id="PS50893">
    <property type="entry name" value="ABC_TRANSPORTER_2"/>
    <property type="match status" value="1"/>
</dbReference>
<dbReference type="FunFam" id="3.40.50.300:FF:000299">
    <property type="entry name" value="ABC transporter ATP-binding protein/permease"/>
    <property type="match status" value="1"/>
</dbReference>
<evidence type="ECO:0000256" key="1">
    <source>
        <dbReference type="ARBA" id="ARBA00004651"/>
    </source>
</evidence>
<keyword evidence="7 10" id="KW-1133">Transmembrane helix</keyword>
<dbReference type="InterPro" id="IPR003593">
    <property type="entry name" value="AAA+_ATPase"/>
</dbReference>
<dbReference type="GO" id="GO:0015421">
    <property type="term" value="F:ABC-type oligopeptide transporter activity"/>
    <property type="evidence" value="ECO:0007669"/>
    <property type="project" value="TreeGrafter"/>
</dbReference>
<dbReference type="PROSITE" id="PS50929">
    <property type="entry name" value="ABC_TM1F"/>
    <property type="match status" value="1"/>
</dbReference>
<evidence type="ECO:0000256" key="8">
    <source>
        <dbReference type="ARBA" id="ARBA00023136"/>
    </source>
</evidence>